<dbReference type="GO" id="GO:0016787">
    <property type="term" value="F:hydrolase activity"/>
    <property type="evidence" value="ECO:0007669"/>
    <property type="project" value="UniProtKB-KW"/>
</dbReference>
<name>A0ABW7NDV4_9BACT</name>
<dbReference type="InterPro" id="IPR008964">
    <property type="entry name" value="Invasin/intimin_cell_adhesion"/>
</dbReference>
<feature type="chain" id="PRO_5045538020" evidence="2">
    <location>
        <begin position="27"/>
        <end position="1142"/>
    </location>
</feature>
<dbReference type="PROSITE" id="PS51175">
    <property type="entry name" value="CBM6"/>
    <property type="match status" value="1"/>
</dbReference>
<dbReference type="InterPro" id="IPR013780">
    <property type="entry name" value="Glyco_hydro_b"/>
</dbReference>
<evidence type="ECO:0000259" key="3">
    <source>
        <dbReference type="PROSITE" id="PS51175"/>
    </source>
</evidence>
<dbReference type="SUPFAM" id="SSF49373">
    <property type="entry name" value="Invasin/intimin cell-adhesion fragments"/>
    <property type="match status" value="1"/>
</dbReference>
<dbReference type="SMART" id="SM00635">
    <property type="entry name" value="BID_2"/>
    <property type="match status" value="1"/>
</dbReference>
<accession>A0ABW7NDV4</accession>
<dbReference type="NCBIfam" id="TIGR04183">
    <property type="entry name" value="Por_Secre_tail"/>
    <property type="match status" value="1"/>
</dbReference>
<organism evidence="4 5">
    <name type="scientific">Marinoscillum luteum</name>
    <dbReference type="NCBI Taxonomy" id="861051"/>
    <lineage>
        <taxon>Bacteria</taxon>
        <taxon>Pseudomonadati</taxon>
        <taxon>Bacteroidota</taxon>
        <taxon>Cytophagia</taxon>
        <taxon>Cytophagales</taxon>
        <taxon>Reichenbachiellaceae</taxon>
        <taxon>Marinoscillum</taxon>
    </lineage>
</organism>
<dbReference type="SUPFAM" id="SSF49785">
    <property type="entry name" value="Galactose-binding domain-like"/>
    <property type="match status" value="1"/>
</dbReference>
<dbReference type="EMBL" id="JBIPKE010000020">
    <property type="protein sequence ID" value="MFH6985778.1"/>
    <property type="molecule type" value="Genomic_DNA"/>
</dbReference>
<dbReference type="Gene3D" id="2.60.40.10">
    <property type="entry name" value="Immunoglobulins"/>
    <property type="match status" value="2"/>
</dbReference>
<dbReference type="Gene3D" id="2.60.40.1080">
    <property type="match status" value="1"/>
</dbReference>
<comment type="caution">
    <text evidence="4">The sequence shown here is derived from an EMBL/GenBank/DDBJ whole genome shotgun (WGS) entry which is preliminary data.</text>
</comment>
<dbReference type="CDD" id="cd04080">
    <property type="entry name" value="CBM6_cellulase-like"/>
    <property type="match status" value="1"/>
</dbReference>
<dbReference type="Proteomes" id="UP001610063">
    <property type="component" value="Unassembled WGS sequence"/>
</dbReference>
<gene>
    <name evidence="4" type="ORF">ACHKAR_20155</name>
</gene>
<feature type="signal peptide" evidence="2">
    <location>
        <begin position="1"/>
        <end position="26"/>
    </location>
</feature>
<dbReference type="InterPro" id="IPR005084">
    <property type="entry name" value="CBM6"/>
</dbReference>
<dbReference type="InterPro" id="IPR003343">
    <property type="entry name" value="Big_2"/>
</dbReference>
<dbReference type="RefSeq" id="WP_395419182.1">
    <property type="nucleotide sequence ID" value="NZ_JBIPKE010000020.1"/>
</dbReference>
<dbReference type="InterPro" id="IPR006048">
    <property type="entry name" value="A-amylase/branching_C"/>
</dbReference>
<dbReference type="Pfam" id="PF02368">
    <property type="entry name" value="Big_2"/>
    <property type="match status" value="1"/>
</dbReference>
<reference evidence="4 5" key="1">
    <citation type="journal article" date="2013" name="Int. J. Syst. Evol. Microbiol.">
        <title>Marinoscillum luteum sp. nov., isolated from marine sediment.</title>
        <authorList>
            <person name="Cha I.T."/>
            <person name="Park S.J."/>
            <person name="Kim S.J."/>
            <person name="Kim J.G."/>
            <person name="Jung M.Y."/>
            <person name="Shin K.S."/>
            <person name="Kwon K.K."/>
            <person name="Yang S.H."/>
            <person name="Seo Y.S."/>
            <person name="Rhee S.K."/>
        </authorList>
    </citation>
    <scope>NUCLEOTIDE SEQUENCE [LARGE SCALE GENOMIC DNA]</scope>
    <source>
        <strain evidence="4 5">KCTC 23939</strain>
    </source>
</reference>
<evidence type="ECO:0000313" key="5">
    <source>
        <dbReference type="Proteomes" id="UP001610063"/>
    </source>
</evidence>
<protein>
    <submittedName>
        <fullName evidence="4">Alpha-amylase family glycosyl hydrolase</fullName>
    </submittedName>
</protein>
<dbReference type="Gene3D" id="2.60.40.1180">
    <property type="entry name" value="Golgi alpha-mannosidase II"/>
    <property type="match status" value="1"/>
</dbReference>
<keyword evidence="4" id="KW-0378">Hydrolase</keyword>
<dbReference type="CDD" id="cd23432">
    <property type="entry name" value="beta-trefoil_Ricin_EndoBetaGal-like"/>
    <property type="match status" value="1"/>
</dbReference>
<dbReference type="InterPro" id="IPR035992">
    <property type="entry name" value="Ricin_B-like_lectins"/>
</dbReference>
<feature type="domain" description="CBM6" evidence="3">
    <location>
        <begin position="769"/>
        <end position="908"/>
    </location>
</feature>
<evidence type="ECO:0000256" key="1">
    <source>
        <dbReference type="ARBA" id="ARBA00022729"/>
    </source>
</evidence>
<dbReference type="Gene3D" id="2.80.10.50">
    <property type="match status" value="1"/>
</dbReference>
<dbReference type="Pfam" id="PF03422">
    <property type="entry name" value="CBM_6"/>
    <property type="match status" value="1"/>
</dbReference>
<keyword evidence="1 2" id="KW-0732">Signal</keyword>
<dbReference type="Gene3D" id="2.60.120.260">
    <property type="entry name" value="Galactose-binding domain-like"/>
    <property type="match status" value="1"/>
</dbReference>
<dbReference type="Pfam" id="PF18962">
    <property type="entry name" value="Por_Secre_tail"/>
    <property type="match status" value="1"/>
</dbReference>
<dbReference type="SUPFAM" id="SSF51011">
    <property type="entry name" value="Glycosyl hydrolase domain"/>
    <property type="match status" value="1"/>
</dbReference>
<dbReference type="InterPro" id="IPR006584">
    <property type="entry name" value="Cellulose-bd_IV"/>
</dbReference>
<dbReference type="InterPro" id="IPR006047">
    <property type="entry name" value="GH13_cat_dom"/>
</dbReference>
<dbReference type="SUPFAM" id="SSF51445">
    <property type="entry name" value="(Trans)glycosidases"/>
    <property type="match status" value="1"/>
</dbReference>
<dbReference type="InterPro" id="IPR017853">
    <property type="entry name" value="GH"/>
</dbReference>
<dbReference type="SUPFAM" id="SSF50370">
    <property type="entry name" value="Ricin B-like lectins"/>
    <property type="match status" value="1"/>
</dbReference>
<evidence type="ECO:0000256" key="2">
    <source>
        <dbReference type="SAM" id="SignalP"/>
    </source>
</evidence>
<dbReference type="InterPro" id="IPR013783">
    <property type="entry name" value="Ig-like_fold"/>
</dbReference>
<dbReference type="Pfam" id="PF02806">
    <property type="entry name" value="Alpha-amylase_C"/>
    <property type="match status" value="1"/>
</dbReference>
<dbReference type="SMART" id="SM00642">
    <property type="entry name" value="Aamy"/>
    <property type="match status" value="1"/>
</dbReference>
<proteinExistence type="predicted"/>
<evidence type="ECO:0000313" key="4">
    <source>
        <dbReference type="EMBL" id="MFH6985778.1"/>
    </source>
</evidence>
<dbReference type="SMART" id="SM00606">
    <property type="entry name" value="CBD_IV"/>
    <property type="match status" value="1"/>
</dbReference>
<sequence>MMKTLYSRLAGLWLLILMTISQLALAQDPAQYGTPFAGVPDRMDANIYQMNLREYSSSRDIAGARANLQRVRDLGINVLYLMPIFPVSTDSQASGSPYANSDYKSVAPDLGTLNDLRGLVQDAHNMGMAVILDFIVNQTGWDHPWVSQHPDWYIKDGSGNTTSPCPAPDFCFGDVAGIDLTQSGAANAMVDAMRYWIFAANVDGFRFDWADQPPQAFWNSSISNLRGISTHDLLLLAEGSNEGTNSGCTTCGQNQPGAHYAQGFDYIFGTNFYWNVMKKIWNSGEPVTNLDGVTAGEYNGASSTQLVARFLSNHDDYNADGSPFSFLNGGRNAVMSAFALATYHRGVPFVYNGIEVGNTNPLTYPWNSGNINWSQDLTVYTEMQKILNARNNSVALRRGQPTSYIDPANTNPNVIAFTKESGGEKVAVLINPRGSNSTFTIPSGMAGSYTDIFNPGTSVSWTTGQNVTLTPYQYIVVSNGNVPQVDVTGIAVNPASASINAGLTTQLSASVQPSNATNQNVTWSSSNTSVATVNTSGLVTAIAAGTATITATTQDGGFTDTSVITVNTAPSFTVHFYRPSAWGTGINIYWWAAQPSGVLADGSWPGVAMTNEGGDWYAHTFTNVTTTNLIFNDGTSQSADLSRGSDGWYQNGIWYNSNPGACSPTAITPYTQVNGGAWNQTASATLDAGGSVAFGPQPTSGGSWSWSGPNSFSATTREVTLTNVQVSQSGNYVATYTNVGGCTSTQTFSLTVNSIGQTPFGGSARAIPGTIEAEDFDNGGEGTAFHDNDASNNGGQYRTSEGVDIEACSEGGYSVGWTNAGEWLEYSVNVSAAGNYDIAVRVAGAVGGTVRLEFDGVDKTGNLTVPNTGGWQSWQTVTATGVSLSAGSQIMRIYMNSGGYNLNSVTITTASGGGGGSAYRIKNRWQGSYLYDNGSQAAYGNPSVGDQSSHWTLESVDGHTAIKNVATGDYLNIETLQSYVECTNIGTGAWSAQWALEDFDGHKRIRNRWQSGDYVHIENLTGYAQHGSVYNGAYSGHWTLEAVSGSRLGAELIPTQVFSSSVAVYPNPFTSQVQIKIQSQEGKDHQISVWDMSGKQALYQVESADEHGVVNQLLNTASLKAGIYFFKVQSGEQLKTFKMIKD</sequence>
<keyword evidence="5" id="KW-1185">Reference proteome</keyword>
<dbReference type="Pfam" id="PF00128">
    <property type="entry name" value="Alpha-amylase"/>
    <property type="match status" value="1"/>
</dbReference>
<dbReference type="InterPro" id="IPR031965">
    <property type="entry name" value="CBM26"/>
</dbReference>
<dbReference type="InterPro" id="IPR026444">
    <property type="entry name" value="Secre_tail"/>
</dbReference>
<dbReference type="PANTHER" id="PTHR10357">
    <property type="entry name" value="ALPHA-AMYLASE FAMILY MEMBER"/>
    <property type="match status" value="1"/>
</dbReference>
<dbReference type="InterPro" id="IPR008979">
    <property type="entry name" value="Galactose-bd-like_sf"/>
</dbReference>
<dbReference type="Pfam" id="PF16738">
    <property type="entry name" value="CBM26"/>
    <property type="match status" value="1"/>
</dbReference>
<dbReference type="Gene3D" id="3.20.20.80">
    <property type="entry name" value="Glycosidases"/>
    <property type="match status" value="1"/>
</dbReference>